<evidence type="ECO:0000256" key="3">
    <source>
        <dbReference type="SAM" id="Coils"/>
    </source>
</evidence>
<dbReference type="AlphaFoldDB" id="A0A6C0ACM3"/>
<reference evidence="4" key="1">
    <citation type="journal article" date="2020" name="Nature">
        <title>Giant virus diversity and host interactions through global metagenomics.</title>
        <authorList>
            <person name="Schulz F."/>
            <person name="Roux S."/>
            <person name="Paez-Espino D."/>
            <person name="Jungbluth S."/>
            <person name="Walsh D.A."/>
            <person name="Denef V.J."/>
            <person name="McMahon K.D."/>
            <person name="Konstantinidis K.T."/>
            <person name="Eloe-Fadrosh E.A."/>
            <person name="Kyrpides N.C."/>
            <person name="Woyke T."/>
        </authorList>
    </citation>
    <scope>NUCLEOTIDE SEQUENCE</scope>
    <source>
        <strain evidence="4">GVMAG-S-1004661-13</strain>
    </source>
</reference>
<sequence>MKNYHRGTDDTDTKPRNSNVNAEIRKLIASGKNDYNVLSQLRGKYNNNDDLVEAIFDGYKERLEYIQKKAKKFRQLIYDRYSRYNLTISQLLKKAKKYQKRYELSDDEFEIFKNHVMSDKSYNQSSVTLPNTAMAKTLGYGPTLSSGEKLHVRENEFDILQDILKVHSETKPLHSNVILQTLTYRDCAPEALNGVYDKDKQNVYSYVHPIVAALFLPQIRYLEEHMLIASLSEIVKIKHEGKPILTKPNYELYYDLITDPNDTVCDMSSPLNDLRNRIVLQCRLWDAVMNLRQGKYYNDRLVEFLVAVENCRNNVYDVPDLTYVKDEGAILRRLLSAFSLRPTAVSTVPLYNIISNNPHLNPMAVTQVTTIPMITLRLPLKIYHQNITVNLDKALQQAHWFVENKMLVPKSQSIIHSREVLFFHVGKRYNVVNVARHTAPYNFERLPMTVSGLESINNIPVGFRHDLQVKDDTFYLRSCVFINTTKVEDKEIITGCNAGVVCYENGMPTGAKLYNPQDAHLVGNAPICNMPLHKDQLSLPAPPSNQNGGALDTSFDYKAETYGTIFVYVKARTANNGTQYIMNN</sequence>
<evidence type="ECO:0000256" key="2">
    <source>
        <dbReference type="ARBA" id="ARBA00022844"/>
    </source>
</evidence>
<comment type="subcellular location">
    <subcellularLocation>
        <location evidence="1">Virion</location>
    </subcellularLocation>
</comment>
<accession>A0A6C0ACM3</accession>
<keyword evidence="3" id="KW-0175">Coiled coil</keyword>
<name>A0A6C0ACM3_9ZZZZ</name>
<dbReference type="InterPro" id="IPR004972">
    <property type="entry name" value="P4B"/>
</dbReference>
<evidence type="ECO:0000256" key="1">
    <source>
        <dbReference type="ARBA" id="ARBA00004328"/>
    </source>
</evidence>
<keyword evidence="2" id="KW-0946">Virion</keyword>
<protein>
    <submittedName>
        <fullName evidence="4">Uncharacterized protein</fullName>
    </submittedName>
</protein>
<proteinExistence type="predicted"/>
<organism evidence="4">
    <name type="scientific">viral metagenome</name>
    <dbReference type="NCBI Taxonomy" id="1070528"/>
    <lineage>
        <taxon>unclassified sequences</taxon>
        <taxon>metagenomes</taxon>
        <taxon>organismal metagenomes</taxon>
    </lineage>
</organism>
<feature type="coiled-coil region" evidence="3">
    <location>
        <begin position="81"/>
        <end position="108"/>
    </location>
</feature>
<dbReference type="Pfam" id="PF03292">
    <property type="entry name" value="Pox_P4B"/>
    <property type="match status" value="1"/>
</dbReference>
<evidence type="ECO:0000313" key="4">
    <source>
        <dbReference type="EMBL" id="QHS77449.1"/>
    </source>
</evidence>
<dbReference type="EMBL" id="MN740548">
    <property type="protein sequence ID" value="QHS77449.1"/>
    <property type="molecule type" value="Genomic_DNA"/>
</dbReference>
<dbReference type="GO" id="GO:0044423">
    <property type="term" value="C:virion component"/>
    <property type="evidence" value="ECO:0007669"/>
    <property type="project" value="UniProtKB-KW"/>
</dbReference>